<dbReference type="RefSeq" id="NP_001296685.1">
    <property type="nucleotide sequence ID" value="NM_001309756.1"/>
</dbReference>
<evidence type="ECO:0000256" key="3">
    <source>
        <dbReference type="ARBA" id="ARBA00023223"/>
    </source>
</evidence>
<dbReference type="InterPro" id="IPR002048">
    <property type="entry name" value="EF_hand_dom"/>
</dbReference>
<dbReference type="Proteomes" id="UP001652625">
    <property type="component" value="Chromosome 05"/>
</dbReference>
<feature type="domain" description="EF-hand" evidence="6">
    <location>
        <begin position="120"/>
        <end position="155"/>
    </location>
</feature>
<sequence length="161" mass="18983">MENNESIKQQNNIYHEKITELTSNVIDLKEKAQKFKELYQRLLRENEKLATVRDELQEQLGGFKKLQEMIFSQLNEKMKAMDRSLLEKIALDIEMIDGHQGLSRNEFDSFMNRVPTHLKNKFIKIAHDFQKFDKNKDDIIESDEFGAMLDQVMEGEGLKKT</sequence>
<dbReference type="InterPro" id="IPR011992">
    <property type="entry name" value="EF-hand-dom_pair"/>
</dbReference>
<reference evidence="7" key="1">
    <citation type="submission" date="2005-11" db="EMBL/GenBank/DDBJ databases">
        <title>A hypothetical protein from Hydra vulgaris.</title>
        <authorList>
            <person name="Dash B."/>
            <person name="Phillips T.D."/>
        </authorList>
    </citation>
    <scope>NUCLEOTIDE SEQUENCE</scope>
</reference>
<evidence type="ECO:0000313" key="9">
    <source>
        <dbReference type="RefSeq" id="NP_001296685.1"/>
    </source>
</evidence>
<dbReference type="InterPro" id="IPR018247">
    <property type="entry name" value="EF_Hand_1_Ca_BS"/>
</dbReference>
<dbReference type="GO" id="GO:0008218">
    <property type="term" value="P:bioluminescence"/>
    <property type="evidence" value="ECO:0007669"/>
    <property type="project" value="UniProtKB-KW"/>
</dbReference>
<name>A0S5V5_HYDVU</name>
<evidence type="ECO:0000256" key="5">
    <source>
        <dbReference type="SAM" id="Coils"/>
    </source>
</evidence>
<proteinExistence type="evidence at transcript level"/>
<evidence type="ECO:0000256" key="4">
    <source>
        <dbReference type="ARBA" id="ARBA00023262"/>
    </source>
</evidence>
<dbReference type="SMR" id="A0S5V5"/>
<dbReference type="PROSITE" id="PS50222">
    <property type="entry name" value="EF_HAND_2"/>
    <property type="match status" value="1"/>
</dbReference>
<keyword evidence="5" id="KW-0175">Coiled coil</keyword>
<gene>
    <name evidence="9" type="primary">LOC101239208</name>
</gene>
<dbReference type="SUPFAM" id="SSF47473">
    <property type="entry name" value="EF-hand"/>
    <property type="match status" value="1"/>
</dbReference>
<dbReference type="Gene3D" id="1.10.238.10">
    <property type="entry name" value="EF-hand"/>
    <property type="match status" value="1"/>
</dbReference>
<accession>A0S5V5</accession>
<reference evidence="9" key="2">
    <citation type="submission" date="2025-05" db="UniProtKB">
        <authorList>
            <consortium name="RefSeq"/>
        </authorList>
    </citation>
    <scope>IDENTIFICATION</scope>
</reference>
<keyword evidence="8" id="KW-1185">Reference proteome</keyword>
<dbReference type="EMBL" id="DQ286059">
    <property type="protein sequence ID" value="ABC25043.1"/>
    <property type="molecule type" value="mRNA"/>
</dbReference>
<evidence type="ECO:0000259" key="6">
    <source>
        <dbReference type="PROSITE" id="PS50222"/>
    </source>
</evidence>
<evidence type="ECO:0000313" key="7">
    <source>
        <dbReference type="EMBL" id="ABC25043.1"/>
    </source>
</evidence>
<keyword evidence="2" id="KW-0106">Calcium</keyword>
<keyword evidence="3" id="KW-0455">Luminescence</keyword>
<dbReference type="GeneID" id="101239208"/>
<evidence type="ECO:0000313" key="8">
    <source>
        <dbReference type="Proteomes" id="UP001652625"/>
    </source>
</evidence>
<dbReference type="PROSITE" id="PS00018">
    <property type="entry name" value="EF_HAND_1"/>
    <property type="match status" value="1"/>
</dbReference>
<dbReference type="KEGG" id="hmg:101239208"/>
<dbReference type="GO" id="GO:0005509">
    <property type="term" value="F:calcium ion binding"/>
    <property type="evidence" value="ECO:0007669"/>
    <property type="project" value="InterPro"/>
</dbReference>
<keyword evidence="4" id="KW-0599">Photoprotein</keyword>
<dbReference type="AlphaFoldDB" id="A0S5V5"/>
<dbReference type="OrthoDB" id="419768at2759"/>
<comment type="similarity">
    <text evidence="1">Belongs to the aequorin family.</text>
</comment>
<feature type="coiled-coil region" evidence="5">
    <location>
        <begin position="18"/>
        <end position="59"/>
    </location>
</feature>
<evidence type="ECO:0000256" key="2">
    <source>
        <dbReference type="ARBA" id="ARBA00022837"/>
    </source>
</evidence>
<evidence type="ECO:0000256" key="1">
    <source>
        <dbReference type="ARBA" id="ARBA00007828"/>
    </source>
</evidence>
<protein>
    <submittedName>
        <fullName evidence="9">Kinesin-related protein 4-like</fullName>
    </submittedName>
</protein>
<organism evidence="7">
    <name type="scientific">Hydra vulgaris</name>
    <name type="common">Hydra</name>
    <name type="synonym">Hydra attenuata</name>
    <dbReference type="NCBI Taxonomy" id="6087"/>
    <lineage>
        <taxon>Eukaryota</taxon>
        <taxon>Metazoa</taxon>
        <taxon>Cnidaria</taxon>
        <taxon>Hydrozoa</taxon>
        <taxon>Hydroidolina</taxon>
        <taxon>Anthoathecata</taxon>
        <taxon>Aplanulata</taxon>
        <taxon>Hydridae</taxon>
        <taxon>Hydra</taxon>
    </lineage>
</organism>